<evidence type="ECO:0000313" key="2">
    <source>
        <dbReference type="Proteomes" id="UP000517547"/>
    </source>
</evidence>
<dbReference type="RefSeq" id="WP_017128075.1">
    <property type="nucleotide sequence ID" value="NZ_JACAQE010000007.1"/>
</dbReference>
<dbReference type="AlphaFoldDB" id="A0A7Y8CEN3"/>
<reference evidence="1 2" key="1">
    <citation type="submission" date="2020-04" db="EMBL/GenBank/DDBJ databases">
        <title>Molecular characterization of pseudomonads from Agaricus bisporus reveal novel blotch 2 pathogens in Western Europe.</title>
        <authorList>
            <person name="Taparia T."/>
            <person name="Krijger M."/>
            <person name="Haynes E."/>
            <person name="Elpinstone J.G."/>
            <person name="Noble R."/>
            <person name="Van Der Wolf J."/>
        </authorList>
    </citation>
    <scope>NUCLEOTIDE SEQUENCE [LARGE SCALE GENOMIC DNA]</scope>
    <source>
        <strain evidence="1 2">IPO3738</strain>
    </source>
</reference>
<protein>
    <submittedName>
        <fullName evidence="1">Protein IpaC</fullName>
    </submittedName>
</protein>
<name>A0A7Y8CEN3_9PSED</name>
<proteinExistence type="predicted"/>
<accession>A0A7Y8CEN3</accession>
<sequence length="330" mass="35697">MREISLHAAPLSIPVSLAEQEAVQAVRQSLGPLSGESLSRIVEDQVVVTWDLRPPTLDEFEKLTDPSDFSEAEWTAVLGEAKKLLSDNDLRELAFNPAAWEKHTGVLIAAIIALNVARIATAELRGHFSVMTGNAALEQGKAIREGGNAALYSAIGGAVIAGAMVLGGTVMTLDGYKHKQAGLTTQKQTTMEALELERDMRDNYLKQVAPGEIKVVKDIMRDARQLRKSAVKESELAAVKWDRLLNMGGSVSGLATVISNMVSSSVRVAEITQKEREVQQQSNQGVQKSLGEEEAQIDASTAALLQKILEIMLQVSESRIRVIETTGSRA</sequence>
<gene>
    <name evidence="1" type="ORF">HX845_20480</name>
</gene>
<dbReference type="EMBL" id="JACAQE010000007">
    <property type="protein sequence ID" value="NWC16049.1"/>
    <property type="molecule type" value="Genomic_DNA"/>
</dbReference>
<organism evidence="1 2">
    <name type="scientific">Pseudomonas gingeri</name>
    <dbReference type="NCBI Taxonomy" id="117681"/>
    <lineage>
        <taxon>Bacteria</taxon>
        <taxon>Pseudomonadati</taxon>
        <taxon>Pseudomonadota</taxon>
        <taxon>Gammaproteobacteria</taxon>
        <taxon>Pseudomonadales</taxon>
        <taxon>Pseudomonadaceae</taxon>
        <taxon>Pseudomonas</taxon>
    </lineage>
</organism>
<evidence type="ECO:0000313" key="1">
    <source>
        <dbReference type="EMBL" id="NWC16049.1"/>
    </source>
</evidence>
<comment type="caution">
    <text evidence="1">The sequence shown here is derived from an EMBL/GenBank/DDBJ whole genome shotgun (WGS) entry which is preliminary data.</text>
</comment>
<dbReference type="Proteomes" id="UP000517547">
    <property type="component" value="Unassembled WGS sequence"/>
</dbReference>